<dbReference type="GO" id="GO:0004845">
    <property type="term" value="F:uracil phosphoribosyltransferase activity"/>
    <property type="evidence" value="ECO:0007669"/>
    <property type="project" value="UniProtKB-UniRule"/>
</dbReference>
<dbReference type="NCBIfam" id="NF001097">
    <property type="entry name" value="PRK00129.1"/>
    <property type="match status" value="1"/>
</dbReference>
<feature type="binding site" evidence="15">
    <location>
        <position position="78"/>
    </location>
    <ligand>
        <name>5-phospho-alpha-D-ribose 1-diphosphate</name>
        <dbReference type="ChEBI" id="CHEBI:58017"/>
    </ligand>
</feature>
<feature type="binding site" evidence="15">
    <location>
        <position position="193"/>
    </location>
    <ligand>
        <name>uracil</name>
        <dbReference type="ChEBI" id="CHEBI:17568"/>
    </ligand>
</feature>
<dbReference type="GO" id="GO:0005525">
    <property type="term" value="F:GTP binding"/>
    <property type="evidence" value="ECO:0007669"/>
    <property type="project" value="UniProtKB-KW"/>
</dbReference>
<sequence length="208" mass="22827">MNNLNLIENPLVKRDVTILRDKETNTASFRAALNRVSYAIAIEIAKSFELEQIEVTTPLENTIGYKIKKQIVLVPVLRAGLSMVDAFLKMIPDANVGHIGLQRDEVTLKPIDYYYKAPKKLDESITIVLDPMLATGGSAVASFNSLKQKGANHCMLACLIAAPEGIKKMNEEHPDVPIYTASLDRQLNDVGYILPGLGDAGDRTFGTL</sequence>
<dbReference type="InterPro" id="IPR029057">
    <property type="entry name" value="PRTase-like"/>
</dbReference>
<accession>A0AAE3NZY8</accession>
<evidence type="ECO:0000256" key="13">
    <source>
        <dbReference type="ARBA" id="ARBA00072146"/>
    </source>
</evidence>
<comment type="catalytic activity">
    <reaction evidence="11 15">
        <text>UMP + diphosphate = 5-phospho-alpha-D-ribose 1-diphosphate + uracil</text>
        <dbReference type="Rhea" id="RHEA:13017"/>
        <dbReference type="ChEBI" id="CHEBI:17568"/>
        <dbReference type="ChEBI" id="CHEBI:33019"/>
        <dbReference type="ChEBI" id="CHEBI:57865"/>
        <dbReference type="ChEBI" id="CHEBI:58017"/>
        <dbReference type="EC" id="2.4.2.9"/>
    </reaction>
</comment>
<dbReference type="CDD" id="cd06223">
    <property type="entry name" value="PRTases_typeI"/>
    <property type="match status" value="1"/>
</dbReference>
<evidence type="ECO:0000256" key="3">
    <source>
        <dbReference type="ARBA" id="ARBA00011894"/>
    </source>
</evidence>
<organism evidence="17 18">
    <name type="scientific">Stygiobacter electus</name>
    <dbReference type="NCBI Taxonomy" id="3032292"/>
    <lineage>
        <taxon>Bacteria</taxon>
        <taxon>Pseudomonadati</taxon>
        <taxon>Ignavibacteriota</taxon>
        <taxon>Ignavibacteria</taxon>
        <taxon>Ignavibacteriales</taxon>
        <taxon>Melioribacteraceae</taxon>
        <taxon>Stygiobacter</taxon>
    </lineage>
</organism>
<feature type="binding site" evidence="15">
    <location>
        <begin position="198"/>
        <end position="200"/>
    </location>
    <ligand>
        <name>uracil</name>
        <dbReference type="ChEBI" id="CHEBI:17568"/>
    </ligand>
</feature>
<evidence type="ECO:0000256" key="1">
    <source>
        <dbReference type="ARBA" id="ARBA00005180"/>
    </source>
</evidence>
<dbReference type="GO" id="GO:0005737">
    <property type="term" value="C:cytoplasm"/>
    <property type="evidence" value="ECO:0007669"/>
    <property type="project" value="UniProtKB-ARBA"/>
</dbReference>
<keyword evidence="6 15" id="KW-0808">Transferase</keyword>
<evidence type="ECO:0000256" key="6">
    <source>
        <dbReference type="ARBA" id="ARBA00022679"/>
    </source>
</evidence>
<comment type="caution">
    <text evidence="17">The sequence shown here is derived from an EMBL/GenBank/DDBJ whole genome shotgun (WGS) entry which is preliminary data.</text>
</comment>
<comment type="pathway">
    <text evidence="1 15">Pyrimidine metabolism; UMP biosynthesis via salvage pathway; UMP from uracil: step 1/1.</text>
</comment>
<feature type="binding site" evidence="15">
    <location>
        <position position="103"/>
    </location>
    <ligand>
        <name>5-phospho-alpha-D-ribose 1-diphosphate</name>
        <dbReference type="ChEBI" id="CHEBI:58017"/>
    </ligand>
</feature>
<evidence type="ECO:0000256" key="4">
    <source>
        <dbReference type="ARBA" id="ARBA00022533"/>
    </source>
</evidence>
<dbReference type="EMBL" id="JARGDL010000007">
    <property type="protein sequence ID" value="MDF1611847.1"/>
    <property type="molecule type" value="Genomic_DNA"/>
</dbReference>
<keyword evidence="4 15" id="KW-0021">Allosteric enzyme</keyword>
<evidence type="ECO:0000256" key="12">
    <source>
        <dbReference type="ARBA" id="ARBA00056901"/>
    </source>
</evidence>
<evidence type="ECO:0000256" key="9">
    <source>
        <dbReference type="ARBA" id="ARBA00023134"/>
    </source>
</evidence>
<comment type="cofactor">
    <cofactor evidence="15">
        <name>Mg(2+)</name>
        <dbReference type="ChEBI" id="CHEBI:18420"/>
    </cofactor>
    <text evidence="15">Binds 1 Mg(2+) ion per subunit. The magnesium is bound as Mg-PRPP.</text>
</comment>
<keyword evidence="8 15" id="KW-0460">Magnesium</keyword>
<evidence type="ECO:0000256" key="8">
    <source>
        <dbReference type="ARBA" id="ARBA00022842"/>
    </source>
</evidence>
<evidence type="ECO:0000313" key="17">
    <source>
        <dbReference type="EMBL" id="MDF1611847.1"/>
    </source>
</evidence>
<keyword evidence="7 15" id="KW-0547">Nucleotide-binding</keyword>
<keyword evidence="18" id="KW-1185">Reference proteome</keyword>
<dbReference type="Pfam" id="PF14681">
    <property type="entry name" value="UPRTase"/>
    <property type="match status" value="1"/>
</dbReference>
<evidence type="ECO:0000259" key="16">
    <source>
        <dbReference type="Pfam" id="PF14681"/>
    </source>
</evidence>
<reference evidence="17" key="1">
    <citation type="submission" date="2023-03" db="EMBL/GenBank/DDBJ databases">
        <title>Stygiobacter electus gen. nov., sp. nov., facultatively anaerobic thermotolerant bacterium of the class Ignavibacteria from a well of Yessentuki mineral water deposit.</title>
        <authorList>
            <person name="Podosokorskaya O.A."/>
            <person name="Elcheninov A.G."/>
            <person name="Petrova N.F."/>
            <person name="Zavarzina D.G."/>
            <person name="Kublanov I.V."/>
            <person name="Merkel A.Y."/>
        </authorList>
    </citation>
    <scope>NUCLEOTIDE SEQUENCE</scope>
    <source>
        <strain evidence="17">09-Me</strain>
    </source>
</reference>
<comment type="function">
    <text evidence="12 15">Catalyzes the conversion of uracil and 5-phospho-alpha-D-ribose 1-diphosphate (PRPP) to UMP and diphosphate.</text>
</comment>
<evidence type="ECO:0000256" key="5">
    <source>
        <dbReference type="ARBA" id="ARBA00022676"/>
    </source>
</evidence>
<dbReference type="GO" id="GO:0006223">
    <property type="term" value="P:uracil salvage"/>
    <property type="evidence" value="ECO:0007669"/>
    <property type="project" value="InterPro"/>
</dbReference>
<feature type="binding site" evidence="15">
    <location>
        <begin position="130"/>
        <end position="138"/>
    </location>
    <ligand>
        <name>5-phospho-alpha-D-ribose 1-diphosphate</name>
        <dbReference type="ChEBI" id="CHEBI:58017"/>
    </ligand>
</feature>
<dbReference type="GO" id="GO:0044206">
    <property type="term" value="P:UMP salvage"/>
    <property type="evidence" value="ECO:0007669"/>
    <property type="project" value="UniProtKB-UniRule"/>
</dbReference>
<dbReference type="EC" id="2.4.2.9" evidence="3 15"/>
<evidence type="ECO:0000313" key="18">
    <source>
        <dbReference type="Proteomes" id="UP001221302"/>
    </source>
</evidence>
<dbReference type="NCBIfam" id="TIGR01091">
    <property type="entry name" value="upp"/>
    <property type="match status" value="1"/>
</dbReference>
<evidence type="ECO:0000256" key="10">
    <source>
        <dbReference type="ARBA" id="ARBA00031082"/>
    </source>
</evidence>
<dbReference type="Proteomes" id="UP001221302">
    <property type="component" value="Unassembled WGS sequence"/>
</dbReference>
<dbReference type="RefSeq" id="WP_321535613.1">
    <property type="nucleotide sequence ID" value="NZ_JARGDL010000007.1"/>
</dbReference>
<dbReference type="InterPro" id="IPR005765">
    <property type="entry name" value="UPRT"/>
</dbReference>
<keyword evidence="5 15" id="KW-0328">Glycosyltransferase</keyword>
<evidence type="ECO:0000256" key="15">
    <source>
        <dbReference type="HAMAP-Rule" id="MF_01218"/>
    </source>
</evidence>
<dbReference type="GO" id="GO:0000287">
    <property type="term" value="F:magnesium ion binding"/>
    <property type="evidence" value="ECO:0007669"/>
    <property type="project" value="UniProtKB-UniRule"/>
</dbReference>
<dbReference type="InterPro" id="IPR034332">
    <property type="entry name" value="Upp_B"/>
</dbReference>
<proteinExistence type="inferred from homology"/>
<dbReference type="InterPro" id="IPR050054">
    <property type="entry name" value="UPRTase/APRTase"/>
</dbReference>
<dbReference type="FunFam" id="3.40.50.2020:FF:000003">
    <property type="entry name" value="Uracil phosphoribosyltransferase"/>
    <property type="match status" value="1"/>
</dbReference>
<dbReference type="InterPro" id="IPR000836">
    <property type="entry name" value="PRTase_dom"/>
</dbReference>
<dbReference type="PANTHER" id="PTHR32315:SF4">
    <property type="entry name" value="URACIL PHOSPHORIBOSYLTRANSFERASE, CHLOROPLASTIC"/>
    <property type="match status" value="1"/>
</dbReference>
<gene>
    <name evidence="15 17" type="primary">upp</name>
    <name evidence="17" type="ORF">P0M35_06775</name>
</gene>
<dbReference type="Gene3D" id="3.40.50.2020">
    <property type="match status" value="1"/>
</dbReference>
<dbReference type="PANTHER" id="PTHR32315">
    <property type="entry name" value="ADENINE PHOSPHORIBOSYLTRANSFERASE"/>
    <property type="match status" value="1"/>
</dbReference>
<protein>
    <recommendedName>
        <fullName evidence="13 15">Uracil phosphoribosyltransferase</fullName>
        <ecNumber evidence="3 15">2.4.2.9</ecNumber>
    </recommendedName>
    <alternativeName>
        <fullName evidence="10 15">UMP pyrophosphorylase</fullName>
    </alternativeName>
    <alternativeName>
        <fullName evidence="14 15">UPRTase</fullName>
    </alternativeName>
</protein>
<feature type="domain" description="Phosphoribosyltransferase" evidence="16">
    <location>
        <begin position="7"/>
        <end position="207"/>
    </location>
</feature>
<comment type="activity regulation">
    <text evidence="15">Allosterically activated by GTP.</text>
</comment>
<evidence type="ECO:0000256" key="2">
    <source>
        <dbReference type="ARBA" id="ARBA00009516"/>
    </source>
</evidence>
<feature type="binding site" evidence="15">
    <location>
        <position position="199"/>
    </location>
    <ligand>
        <name>5-phospho-alpha-D-ribose 1-diphosphate</name>
        <dbReference type="ChEBI" id="CHEBI:58017"/>
    </ligand>
</feature>
<dbReference type="SUPFAM" id="SSF53271">
    <property type="entry name" value="PRTase-like"/>
    <property type="match status" value="1"/>
</dbReference>
<name>A0AAE3NZY8_9BACT</name>
<evidence type="ECO:0000256" key="11">
    <source>
        <dbReference type="ARBA" id="ARBA00052919"/>
    </source>
</evidence>
<evidence type="ECO:0000256" key="14">
    <source>
        <dbReference type="ARBA" id="ARBA00079807"/>
    </source>
</evidence>
<keyword evidence="9 15" id="KW-0342">GTP-binding</keyword>
<evidence type="ECO:0000256" key="7">
    <source>
        <dbReference type="ARBA" id="ARBA00022741"/>
    </source>
</evidence>
<dbReference type="AlphaFoldDB" id="A0AAE3NZY8"/>
<dbReference type="HAMAP" id="MF_01218_B">
    <property type="entry name" value="Upp_B"/>
    <property type="match status" value="1"/>
</dbReference>
<comment type="similarity">
    <text evidence="2 15">Belongs to the UPRTase family.</text>
</comment>